<dbReference type="KEGG" id="spph:KFK14_01080"/>
<dbReference type="RefSeq" id="WP_070156082.1">
    <property type="nucleotide sequence ID" value="NZ_CP073910.1"/>
</dbReference>
<dbReference type="OrthoDB" id="5740990at2"/>
<protein>
    <submittedName>
        <fullName evidence="1">Uncharacterized protein</fullName>
    </submittedName>
</protein>
<dbReference type="AlphaFoldDB" id="A0A975Q266"/>
<dbReference type="Pfam" id="PF20099">
    <property type="entry name" value="DUF6489"/>
    <property type="match status" value="1"/>
</dbReference>
<proteinExistence type="predicted"/>
<dbReference type="EMBL" id="CP073910">
    <property type="protein sequence ID" value="QUT06118.1"/>
    <property type="molecule type" value="Genomic_DNA"/>
</dbReference>
<evidence type="ECO:0000313" key="2">
    <source>
        <dbReference type="Proteomes" id="UP000681425"/>
    </source>
</evidence>
<dbReference type="InterPro" id="IPR045502">
    <property type="entry name" value="DUF6489"/>
</dbReference>
<sequence>MKITVDCDCTPEEARTFLGLPDVSPIHDKYVQTMLDTMDGSNSVEQMEKLFRSFSPMGDAGVRLFKQIMDMGMMGSSSKTDG</sequence>
<dbReference type="Proteomes" id="UP000681425">
    <property type="component" value="Chromosome"/>
</dbReference>
<keyword evidence="2" id="KW-1185">Reference proteome</keyword>
<reference evidence="1" key="1">
    <citation type="submission" date="2021-04" db="EMBL/GenBank/DDBJ databases">
        <title>Isolation of p-tert-butylphenol degrading bacteria Sphingobium phenoxybenzoativorans Tas13 from active sludge.</title>
        <authorList>
            <person name="Li Y."/>
        </authorList>
    </citation>
    <scope>NUCLEOTIDE SEQUENCE</scope>
    <source>
        <strain evidence="1">Tas13</strain>
    </source>
</reference>
<gene>
    <name evidence="1" type="ORF">KFK14_01080</name>
</gene>
<evidence type="ECO:0000313" key="1">
    <source>
        <dbReference type="EMBL" id="QUT06118.1"/>
    </source>
</evidence>
<accession>A0A975Q266</accession>
<name>A0A975Q266_9SPHN</name>
<organism evidence="1 2">
    <name type="scientific">Sphingobium phenoxybenzoativorans</name>
    <dbReference type="NCBI Taxonomy" id="1592790"/>
    <lineage>
        <taxon>Bacteria</taxon>
        <taxon>Pseudomonadati</taxon>
        <taxon>Pseudomonadota</taxon>
        <taxon>Alphaproteobacteria</taxon>
        <taxon>Sphingomonadales</taxon>
        <taxon>Sphingomonadaceae</taxon>
        <taxon>Sphingobium</taxon>
    </lineage>
</organism>